<keyword evidence="4 5" id="KW-0472">Membrane</keyword>
<keyword evidence="8" id="KW-1185">Reference proteome</keyword>
<dbReference type="PANTHER" id="PTHR48021:SF39">
    <property type="entry name" value="MAJOR FACILITATOR SUPERFAMILY (MFS) PROFILE DOMAIN-CONTAINING PROTEIN"/>
    <property type="match status" value="1"/>
</dbReference>
<dbReference type="PROSITE" id="PS00217">
    <property type="entry name" value="SUGAR_TRANSPORT_2"/>
    <property type="match status" value="1"/>
</dbReference>
<dbReference type="OrthoDB" id="6133115at2759"/>
<feature type="transmembrane region" description="Helical" evidence="5">
    <location>
        <begin position="337"/>
        <end position="356"/>
    </location>
</feature>
<dbReference type="GO" id="GO:0016020">
    <property type="term" value="C:membrane"/>
    <property type="evidence" value="ECO:0007669"/>
    <property type="project" value="UniProtKB-SubCell"/>
</dbReference>
<feature type="transmembrane region" description="Helical" evidence="5">
    <location>
        <begin position="442"/>
        <end position="460"/>
    </location>
</feature>
<evidence type="ECO:0000256" key="3">
    <source>
        <dbReference type="ARBA" id="ARBA00022989"/>
    </source>
</evidence>
<dbReference type="PROSITE" id="PS50850">
    <property type="entry name" value="MFS"/>
    <property type="match status" value="1"/>
</dbReference>
<dbReference type="SUPFAM" id="SSF103473">
    <property type="entry name" value="MFS general substrate transporter"/>
    <property type="match status" value="1"/>
</dbReference>
<reference evidence="7" key="1">
    <citation type="submission" date="2022-01" db="EMBL/GenBank/DDBJ databases">
        <authorList>
            <person name="King R."/>
        </authorList>
    </citation>
    <scope>NUCLEOTIDE SEQUENCE</scope>
</reference>
<evidence type="ECO:0000313" key="7">
    <source>
        <dbReference type="EMBL" id="CAH1130240.1"/>
    </source>
</evidence>
<feature type="domain" description="Major facilitator superfamily (MFS) profile" evidence="6">
    <location>
        <begin position="25"/>
        <end position="464"/>
    </location>
</feature>
<feature type="transmembrane region" description="Helical" evidence="5">
    <location>
        <begin position="123"/>
        <end position="144"/>
    </location>
</feature>
<dbReference type="InterPro" id="IPR005829">
    <property type="entry name" value="Sugar_transporter_CS"/>
</dbReference>
<keyword evidence="2 5" id="KW-0812">Transmembrane</keyword>
<gene>
    <name evidence="7" type="ORF">CEUTPL_LOCUS8877</name>
</gene>
<feature type="transmembrane region" description="Helical" evidence="5">
    <location>
        <begin position="156"/>
        <end position="178"/>
    </location>
</feature>
<dbReference type="PANTHER" id="PTHR48021">
    <property type="match status" value="1"/>
</dbReference>
<feature type="transmembrane region" description="Helical" evidence="5">
    <location>
        <begin position="101"/>
        <end position="117"/>
    </location>
</feature>
<feature type="transmembrane region" description="Helical" evidence="5">
    <location>
        <begin position="376"/>
        <end position="397"/>
    </location>
</feature>
<proteinExistence type="predicted"/>
<feature type="transmembrane region" description="Helical" evidence="5">
    <location>
        <begin position="271"/>
        <end position="293"/>
    </location>
</feature>
<comment type="subcellular location">
    <subcellularLocation>
        <location evidence="1">Membrane</location>
        <topology evidence="1">Multi-pass membrane protein</topology>
    </subcellularLocation>
</comment>
<sequence>MTSLSEKSQDTKIKMSPMRKALPQILAVSVKNILLLGFGMTLGFPTILIPSLSGGNQDEKISLGQDAISWIGSVNLLCVPLGCLLSGAVTQPLGRKRAMQFVNLPFLAAWLLFHYSTESWHVFLALCMTGFSGGLLEAPVLTYVAEITEPALRGALCATSTMAVNFGIFISFFLGTFLEWRTVALVNSSVPLAGFILLIFVPESPYWLIAKGRHEEARKSLAWLRGWTVKSNIEVEYLKIKDELDKNPMLRKHRVVEILKLYLKPTFWKPYLLISLVFFFAHFGNTPITAYAIRIFNSFEVPISPYYATVSISVVQLLAVVIYVFSIKYLGKRRLVAISLTFLAILFSIAGTYSYIFDVSNLTDENHGLNSTWIPLVALILQAFFCYLGIKSLPFILVGELFTNDVRAYASGLSAGTGYVFGFVSNKIFLDLVDVFKLYGVFWFYAAVAAIGLISLHFLLPETEGWTLGEITEHYAGGKRLGNKVFKGKKGLEQASVL</sequence>
<feature type="transmembrane region" description="Helical" evidence="5">
    <location>
        <begin position="190"/>
        <end position="209"/>
    </location>
</feature>
<keyword evidence="3 5" id="KW-1133">Transmembrane helix</keyword>
<dbReference type="Pfam" id="PF00083">
    <property type="entry name" value="Sugar_tr"/>
    <property type="match status" value="1"/>
</dbReference>
<evidence type="ECO:0000256" key="5">
    <source>
        <dbReference type="SAM" id="Phobius"/>
    </source>
</evidence>
<feature type="transmembrane region" description="Helical" evidence="5">
    <location>
        <begin position="305"/>
        <end position="325"/>
    </location>
</feature>
<organism evidence="7 8">
    <name type="scientific">Ceutorhynchus assimilis</name>
    <name type="common">cabbage seed weevil</name>
    <dbReference type="NCBI Taxonomy" id="467358"/>
    <lineage>
        <taxon>Eukaryota</taxon>
        <taxon>Metazoa</taxon>
        <taxon>Ecdysozoa</taxon>
        <taxon>Arthropoda</taxon>
        <taxon>Hexapoda</taxon>
        <taxon>Insecta</taxon>
        <taxon>Pterygota</taxon>
        <taxon>Neoptera</taxon>
        <taxon>Endopterygota</taxon>
        <taxon>Coleoptera</taxon>
        <taxon>Polyphaga</taxon>
        <taxon>Cucujiformia</taxon>
        <taxon>Curculionidae</taxon>
        <taxon>Ceutorhynchinae</taxon>
        <taxon>Ceutorhynchus</taxon>
    </lineage>
</organism>
<evidence type="ECO:0000256" key="2">
    <source>
        <dbReference type="ARBA" id="ARBA00022692"/>
    </source>
</evidence>
<dbReference type="FunFam" id="1.20.1250.20:FF:000249">
    <property type="entry name" value="facilitated trehalose transporter Tret1"/>
    <property type="match status" value="1"/>
</dbReference>
<feature type="transmembrane region" description="Helical" evidence="5">
    <location>
        <begin position="21"/>
        <end position="47"/>
    </location>
</feature>
<feature type="transmembrane region" description="Helical" evidence="5">
    <location>
        <begin position="67"/>
        <end position="89"/>
    </location>
</feature>
<name>A0A9P0DMD2_9CUCU</name>
<dbReference type="InterPro" id="IPR036259">
    <property type="entry name" value="MFS_trans_sf"/>
</dbReference>
<feature type="transmembrane region" description="Helical" evidence="5">
    <location>
        <begin position="409"/>
        <end position="430"/>
    </location>
</feature>
<accession>A0A9P0DMD2</accession>
<dbReference type="InterPro" id="IPR005828">
    <property type="entry name" value="MFS_sugar_transport-like"/>
</dbReference>
<evidence type="ECO:0000259" key="6">
    <source>
        <dbReference type="PROSITE" id="PS50850"/>
    </source>
</evidence>
<dbReference type="AlphaFoldDB" id="A0A9P0DMD2"/>
<evidence type="ECO:0000313" key="8">
    <source>
        <dbReference type="Proteomes" id="UP001152799"/>
    </source>
</evidence>
<dbReference type="InterPro" id="IPR020846">
    <property type="entry name" value="MFS_dom"/>
</dbReference>
<dbReference type="Proteomes" id="UP001152799">
    <property type="component" value="Chromosome 4"/>
</dbReference>
<protein>
    <recommendedName>
        <fullName evidence="6">Major facilitator superfamily (MFS) profile domain-containing protein</fullName>
    </recommendedName>
</protein>
<dbReference type="Gene3D" id="1.20.1250.20">
    <property type="entry name" value="MFS general substrate transporter like domains"/>
    <property type="match status" value="1"/>
</dbReference>
<dbReference type="EMBL" id="OU892280">
    <property type="protein sequence ID" value="CAH1130240.1"/>
    <property type="molecule type" value="Genomic_DNA"/>
</dbReference>
<evidence type="ECO:0000256" key="4">
    <source>
        <dbReference type="ARBA" id="ARBA00023136"/>
    </source>
</evidence>
<dbReference type="GO" id="GO:0022857">
    <property type="term" value="F:transmembrane transporter activity"/>
    <property type="evidence" value="ECO:0007669"/>
    <property type="project" value="InterPro"/>
</dbReference>
<dbReference type="InterPro" id="IPR050549">
    <property type="entry name" value="MFS_Trehalose_Transporter"/>
</dbReference>
<evidence type="ECO:0000256" key="1">
    <source>
        <dbReference type="ARBA" id="ARBA00004141"/>
    </source>
</evidence>